<keyword evidence="3" id="KW-1185">Reference proteome</keyword>
<reference evidence="2 3" key="1">
    <citation type="journal article" date="2012" name="Appl. Environ. Microbiol.">
        <title>Short-read sequencing for genomic analysis of the brown rot fungus Fibroporia radiculosa.</title>
        <authorList>
            <person name="Tang J.D."/>
            <person name="Perkins A.D."/>
            <person name="Sonstegard T.S."/>
            <person name="Schroeder S.G."/>
            <person name="Burgess S.C."/>
            <person name="Diehl S.V."/>
        </authorList>
    </citation>
    <scope>NUCLEOTIDE SEQUENCE [LARGE SCALE GENOMIC DNA]</scope>
    <source>
        <strain evidence="2 3">TFFH 294</strain>
    </source>
</reference>
<dbReference type="GeneID" id="24096017"/>
<accession>J4I9G2</accession>
<dbReference type="RefSeq" id="XP_012180389.1">
    <property type="nucleotide sequence ID" value="XM_012324999.1"/>
</dbReference>
<evidence type="ECO:0000313" key="2">
    <source>
        <dbReference type="EMBL" id="CCM01106.1"/>
    </source>
</evidence>
<name>J4I9G2_9APHY</name>
<dbReference type="EMBL" id="HE797019">
    <property type="protein sequence ID" value="CCM01106.1"/>
    <property type="molecule type" value="Genomic_DNA"/>
</dbReference>
<dbReference type="HOGENOM" id="CLU_1454443_0_0_1"/>
<sequence length="186" mass="19411">MADHQAWERDAEKIAHGGSGPLSGSESTAQCLRKSPRAPSRALPTAAKAPLPRGHGQASVDGGSEGAVPVAWHGRGRPSFPICALPTCRIPPLSPVAAQNGRGQVFQAAQLSNWLQAHGEMCMGVWLEDCSGERMSGGPAEGCCPTAAQGTGRVYTHENVRRVIGCWKREGSADISGLSPQLGRPA</sequence>
<evidence type="ECO:0000256" key="1">
    <source>
        <dbReference type="SAM" id="MobiDB-lite"/>
    </source>
</evidence>
<dbReference type="Proteomes" id="UP000006352">
    <property type="component" value="Unassembled WGS sequence"/>
</dbReference>
<evidence type="ECO:0000313" key="3">
    <source>
        <dbReference type="Proteomes" id="UP000006352"/>
    </source>
</evidence>
<dbReference type="InParanoid" id="J4I9G2"/>
<feature type="compositionally biased region" description="Basic and acidic residues" evidence="1">
    <location>
        <begin position="1"/>
        <end position="15"/>
    </location>
</feature>
<feature type="region of interest" description="Disordered" evidence="1">
    <location>
        <begin position="1"/>
        <end position="65"/>
    </location>
</feature>
<gene>
    <name evidence="2" type="ORF">FIBRA_03154</name>
</gene>
<proteinExistence type="predicted"/>
<dbReference type="AlphaFoldDB" id="J4I9G2"/>
<protein>
    <submittedName>
        <fullName evidence="2">Uncharacterized protein</fullName>
    </submittedName>
</protein>
<organism evidence="2 3">
    <name type="scientific">Fibroporia radiculosa</name>
    <dbReference type="NCBI Taxonomy" id="599839"/>
    <lineage>
        <taxon>Eukaryota</taxon>
        <taxon>Fungi</taxon>
        <taxon>Dikarya</taxon>
        <taxon>Basidiomycota</taxon>
        <taxon>Agaricomycotina</taxon>
        <taxon>Agaricomycetes</taxon>
        <taxon>Polyporales</taxon>
        <taxon>Fibroporiaceae</taxon>
        <taxon>Fibroporia</taxon>
    </lineage>
</organism>